<dbReference type="EMBL" id="JAAGAX010000016">
    <property type="protein sequence ID" value="KAF2287820.1"/>
    <property type="molecule type" value="Genomic_DNA"/>
</dbReference>
<dbReference type="PROSITE" id="PS50011">
    <property type="entry name" value="PROTEIN_KINASE_DOM"/>
    <property type="match status" value="1"/>
</dbReference>
<dbReference type="PANTHER" id="PTHR43671:SF100">
    <property type="entry name" value="PROTEIN KINASE DOMAIN-CONTAINING PROTEIN"/>
    <property type="match status" value="1"/>
</dbReference>
<dbReference type="GO" id="GO:0005524">
    <property type="term" value="F:ATP binding"/>
    <property type="evidence" value="ECO:0007669"/>
    <property type="project" value="UniProtKB-KW"/>
</dbReference>
<dbReference type="GO" id="GO:0004674">
    <property type="term" value="F:protein serine/threonine kinase activity"/>
    <property type="evidence" value="ECO:0007669"/>
    <property type="project" value="UniProtKB-KW"/>
</dbReference>
<keyword evidence="4" id="KW-0547">Nucleotide-binding</keyword>
<reference evidence="10 11" key="1">
    <citation type="journal article" date="2020" name="Mol. Plant">
        <title>The Chromosome-Based Rubber Tree Genome Provides New Insights into Spurge Genome Evolution and Rubber Biosynthesis.</title>
        <authorList>
            <person name="Liu J."/>
            <person name="Shi C."/>
            <person name="Shi C.C."/>
            <person name="Li W."/>
            <person name="Zhang Q.J."/>
            <person name="Zhang Y."/>
            <person name="Li K."/>
            <person name="Lu H.F."/>
            <person name="Shi C."/>
            <person name="Zhu S.T."/>
            <person name="Xiao Z.Y."/>
            <person name="Nan H."/>
            <person name="Yue Y."/>
            <person name="Zhu X.G."/>
            <person name="Wu Y."/>
            <person name="Hong X.N."/>
            <person name="Fan G.Y."/>
            <person name="Tong Y."/>
            <person name="Zhang D."/>
            <person name="Mao C.L."/>
            <person name="Liu Y.L."/>
            <person name="Hao S.J."/>
            <person name="Liu W.Q."/>
            <person name="Lv M.Q."/>
            <person name="Zhang H.B."/>
            <person name="Liu Y."/>
            <person name="Hu-Tang G.R."/>
            <person name="Wang J.P."/>
            <person name="Wang J.H."/>
            <person name="Sun Y.H."/>
            <person name="Ni S.B."/>
            <person name="Chen W.B."/>
            <person name="Zhang X.C."/>
            <person name="Jiao Y.N."/>
            <person name="Eichler E.E."/>
            <person name="Li G.H."/>
            <person name="Liu X."/>
            <person name="Gao L.Z."/>
        </authorList>
    </citation>
    <scope>NUCLEOTIDE SEQUENCE [LARGE SCALE GENOMIC DNA]</scope>
    <source>
        <strain evidence="11">cv. GT1</strain>
        <tissue evidence="10">Leaf</tissue>
    </source>
</reference>
<evidence type="ECO:0000256" key="6">
    <source>
        <dbReference type="ARBA" id="ARBA00022840"/>
    </source>
</evidence>
<evidence type="ECO:0000256" key="2">
    <source>
        <dbReference type="ARBA" id="ARBA00022527"/>
    </source>
</evidence>
<dbReference type="PROSITE" id="PS00108">
    <property type="entry name" value="PROTEIN_KINASE_ST"/>
    <property type="match status" value="1"/>
</dbReference>
<evidence type="ECO:0000313" key="11">
    <source>
        <dbReference type="Proteomes" id="UP000467840"/>
    </source>
</evidence>
<evidence type="ECO:0000313" key="10">
    <source>
        <dbReference type="EMBL" id="KAF2287820.1"/>
    </source>
</evidence>
<dbReference type="Pfam" id="PF13961">
    <property type="entry name" value="DUF4219"/>
    <property type="match status" value="1"/>
</dbReference>
<dbReference type="PANTHER" id="PTHR43671">
    <property type="entry name" value="SERINE/THREONINE-PROTEIN KINASE NEK"/>
    <property type="match status" value="1"/>
</dbReference>
<dbReference type="AlphaFoldDB" id="A0A6A6KFY7"/>
<evidence type="ECO:0000256" key="5">
    <source>
        <dbReference type="ARBA" id="ARBA00022777"/>
    </source>
</evidence>
<accession>A0A6A6KFY7</accession>
<dbReference type="InterPro" id="IPR000719">
    <property type="entry name" value="Prot_kinase_dom"/>
</dbReference>
<protein>
    <recommendedName>
        <fullName evidence="9">Protein kinase domain-containing protein</fullName>
    </recommendedName>
</protein>
<comment type="caution">
    <text evidence="10">The sequence shown here is derived from an EMBL/GenBank/DDBJ whole genome shotgun (WGS) entry which is preliminary data.</text>
</comment>
<evidence type="ECO:0000256" key="4">
    <source>
        <dbReference type="ARBA" id="ARBA00022741"/>
    </source>
</evidence>
<dbReference type="InterPro" id="IPR008271">
    <property type="entry name" value="Ser/Thr_kinase_AS"/>
</dbReference>
<dbReference type="CDD" id="cd09272">
    <property type="entry name" value="RNase_HI_RT_Ty1"/>
    <property type="match status" value="1"/>
</dbReference>
<dbReference type="SUPFAM" id="SSF56112">
    <property type="entry name" value="Protein kinase-like (PK-like)"/>
    <property type="match status" value="1"/>
</dbReference>
<comment type="function">
    <text evidence="7">May be involved in plant development processes.</text>
</comment>
<proteinExistence type="inferred from homology"/>
<dbReference type="Pfam" id="PF22936">
    <property type="entry name" value="Pol_BBD"/>
    <property type="match status" value="1"/>
</dbReference>
<evidence type="ECO:0000256" key="7">
    <source>
        <dbReference type="ARBA" id="ARBA00055766"/>
    </source>
</evidence>
<keyword evidence="3" id="KW-0808">Transferase</keyword>
<organism evidence="10 11">
    <name type="scientific">Hevea brasiliensis</name>
    <name type="common">Para rubber tree</name>
    <name type="synonym">Siphonia brasiliensis</name>
    <dbReference type="NCBI Taxonomy" id="3981"/>
    <lineage>
        <taxon>Eukaryota</taxon>
        <taxon>Viridiplantae</taxon>
        <taxon>Streptophyta</taxon>
        <taxon>Embryophyta</taxon>
        <taxon>Tracheophyta</taxon>
        <taxon>Spermatophyta</taxon>
        <taxon>Magnoliopsida</taxon>
        <taxon>eudicotyledons</taxon>
        <taxon>Gunneridae</taxon>
        <taxon>Pentapetalae</taxon>
        <taxon>rosids</taxon>
        <taxon>fabids</taxon>
        <taxon>Malpighiales</taxon>
        <taxon>Euphorbiaceae</taxon>
        <taxon>Crotonoideae</taxon>
        <taxon>Micrandreae</taxon>
        <taxon>Hevea</taxon>
    </lineage>
</organism>
<name>A0A6A6KFY7_HEVBR</name>
<dbReference type="InterPro" id="IPR050660">
    <property type="entry name" value="NEK_Ser/Thr_kinase"/>
</dbReference>
<keyword evidence="5" id="KW-0418">Kinase</keyword>
<feature type="region of interest" description="Disordered" evidence="8">
    <location>
        <begin position="713"/>
        <end position="739"/>
    </location>
</feature>
<keyword evidence="2" id="KW-0723">Serine/threonine-protein kinase</keyword>
<comment type="similarity">
    <text evidence="1">Belongs to the protein kinase superfamily. NEK Ser/Thr protein kinase family. NIMA subfamily.</text>
</comment>
<evidence type="ECO:0000256" key="3">
    <source>
        <dbReference type="ARBA" id="ARBA00022679"/>
    </source>
</evidence>
<feature type="compositionally biased region" description="Low complexity" evidence="8">
    <location>
        <begin position="839"/>
        <end position="855"/>
    </location>
</feature>
<dbReference type="Gene3D" id="1.10.510.10">
    <property type="entry name" value="Transferase(Phosphotransferase) domain 1"/>
    <property type="match status" value="1"/>
</dbReference>
<dbReference type="InterPro" id="IPR011009">
    <property type="entry name" value="Kinase-like_dom_sf"/>
</dbReference>
<feature type="domain" description="Protein kinase" evidence="9">
    <location>
        <begin position="371"/>
        <end position="622"/>
    </location>
</feature>
<evidence type="ECO:0000259" key="9">
    <source>
        <dbReference type="PROSITE" id="PS50011"/>
    </source>
</evidence>
<dbReference type="Proteomes" id="UP000467840">
    <property type="component" value="Chromosome 8"/>
</dbReference>
<gene>
    <name evidence="10" type="ORF">GH714_002828</name>
</gene>
<feature type="compositionally biased region" description="Polar residues" evidence="8">
    <location>
        <begin position="723"/>
        <end position="732"/>
    </location>
</feature>
<dbReference type="Pfam" id="PF00069">
    <property type="entry name" value="Pkinase"/>
    <property type="match status" value="1"/>
</dbReference>
<keyword evidence="6" id="KW-0067">ATP-binding</keyword>
<keyword evidence="11" id="KW-1185">Reference proteome</keyword>
<dbReference type="FunFam" id="1.10.510.10:FF:000788">
    <property type="entry name" value="Serine/threonine-protein kinase Nek3"/>
    <property type="match status" value="1"/>
</dbReference>
<dbReference type="InterPro" id="IPR025314">
    <property type="entry name" value="DUF4219"/>
</dbReference>
<evidence type="ECO:0000256" key="8">
    <source>
        <dbReference type="SAM" id="MobiDB-lite"/>
    </source>
</evidence>
<evidence type="ECO:0000256" key="1">
    <source>
        <dbReference type="ARBA" id="ARBA00010886"/>
    </source>
</evidence>
<sequence length="929" mass="104887">MELANGGSSSSTQYSIEKLVGTNYKYWRMCMEAYLQGQDLWDLVEGVDVEIHADTLENSEPRRKWKIKCGKALFALRTSISKEFIDHVRDISSPKEVWETLERLSSKKNAARCGKIGHIKKNYRVKLSKANVARDKEDGDQLKWEQCFTVEVVEGRDNVTVESTQVQALFNHEICRDEWIIDSGCSHHVTRNDSLLSEVRQHKGERVIVTTDNSAYPVAKEGVVKIGMDDKSMVKLNDIFHVPDLMEPIKTPSYSGYRYVMVLVDDFSSKKQPTVALSSTEAEYMAATMAAQQCVWLKGLMGDISGVVDYTVQIQCDNEIAVRLAANPVFHARKNTLKFAIITFERRVCPQSNCCCRYNLLLSSSSSSQTLSFLFLPANVEFGLTLHLSSKHIVIWLFDPFIPYNIIYAHTIDIQKELISRIRNPFIVEYKDSWVEKGCYVCIIIGYCEGGDMAEAIKKANGVLFPEEKLCKWLVQLLMALDYLHMNHILHRDVKCSNIFLTKEQDIRLGDFGLAKILTSDDFTSSVVGTPSYMCPELLTDIPYGSKSDIWSLGCCIYEMTALKPAFKAFDMQALINKINKSIVAPLPTKYSGAFRGLVKSMLRKNPELRPSAAELLRHPYLEPYVLKVHLKINSPRHNALPFQWPESNYIKKTRFADAEDLPLKSDRKKRHSFSNNRALNPNISAVEQDLVCSMKGIHRRLSELSIGSSNEGTLPIVRTPTKKSVPTNRRTSFPLPTKPTNIGILHNIKSPDVSVNAPRIDKIAEFPLASYEETFFPIRRTSSTSAQASCGTPHHGDRSITKDKCTVQVDRVSAKPNFTDAWQGIKHGMFQVEEEEGSNSSNQNATAGASSHTSSDTRRHRFDTSSFQQRAEALEGLLEFSARLLQEERYEELGVLLKPFGPGKASPRETAIWLTKSFKENTLKPEDL</sequence>
<feature type="region of interest" description="Disordered" evidence="8">
    <location>
        <begin position="834"/>
        <end position="864"/>
    </location>
</feature>
<dbReference type="InterPro" id="IPR054722">
    <property type="entry name" value="PolX-like_BBD"/>
</dbReference>
<dbReference type="SMART" id="SM00220">
    <property type="entry name" value="S_TKc"/>
    <property type="match status" value="1"/>
</dbReference>